<gene>
    <name evidence="2" type="ORF">D9757_005900</name>
</gene>
<proteinExistence type="predicted"/>
<protein>
    <submittedName>
        <fullName evidence="2">Uncharacterized protein</fullName>
    </submittedName>
</protein>
<dbReference type="EMBL" id="JAACJN010000035">
    <property type="protein sequence ID" value="KAF5386469.1"/>
    <property type="molecule type" value="Genomic_DNA"/>
</dbReference>
<organism evidence="2 3">
    <name type="scientific">Collybiopsis confluens</name>
    <dbReference type="NCBI Taxonomy" id="2823264"/>
    <lineage>
        <taxon>Eukaryota</taxon>
        <taxon>Fungi</taxon>
        <taxon>Dikarya</taxon>
        <taxon>Basidiomycota</taxon>
        <taxon>Agaricomycotina</taxon>
        <taxon>Agaricomycetes</taxon>
        <taxon>Agaricomycetidae</taxon>
        <taxon>Agaricales</taxon>
        <taxon>Marasmiineae</taxon>
        <taxon>Omphalotaceae</taxon>
        <taxon>Collybiopsis</taxon>
    </lineage>
</organism>
<name>A0A8H5MA89_9AGAR</name>
<dbReference type="Proteomes" id="UP000518752">
    <property type="component" value="Unassembled WGS sequence"/>
</dbReference>
<dbReference type="OrthoDB" id="2739946at2759"/>
<evidence type="ECO:0000256" key="1">
    <source>
        <dbReference type="SAM" id="MobiDB-lite"/>
    </source>
</evidence>
<evidence type="ECO:0000313" key="2">
    <source>
        <dbReference type="EMBL" id="KAF5386469.1"/>
    </source>
</evidence>
<sequence length="617" mass="69610">MLVRKSSAEKHSQGLALLESGLPPSASQQSGSFGHLNVDPFESRRSVPCGVRKAEPVTFYGLSDNHATVLENTLRTDSFDVRPLVDDADPFPKDFFDGHYVSEPYDTFENSPHIRDGVFLSGRYISLDIVHPQTSTMNAPRPQDLGVYYDYSSPSTNDETYQFPLGFPAGDFEYTLDYSPSCQLEITSQDYLNHCRIPAPSFHNAEDFTQSYTRYPEITLSAAHPPMPRIDDSFGEHTSNFRSDHTSYQSQTLHEFELGFNRLRSHRPAESRLHEPDPRLVTGLATAPVRQIVLPKKQNLACHFCRERKIACGKPVPGTLEGPCNALGETFHAPTRRNLVEDSINEKLRRPATLCSYTNKLSHRLPLRQNAAAAPLLCLARRNDENLTQFQVTVTHRVFTESCLINDEGTTQLNTISHSFQAIDNFSTMTRSSPTKYGPHALKKTLKKKCMDAGMTHSDAVKLAESSCAPAKVSGTSRRNPGRMDGVAWRANSFICPDRVDSLETFHEERYHSESDEDSIEDYVNDSRLTGIREHIVSLLDMAKPAKLKGIAKDYEVVKMLKFEDIMLFDDEQDWDTLSVILEEEWEDWEDIYESNGNGPAAKQDRPTYSAVLQNKR</sequence>
<keyword evidence="3" id="KW-1185">Reference proteome</keyword>
<feature type="region of interest" description="Disordered" evidence="1">
    <location>
        <begin position="593"/>
        <end position="617"/>
    </location>
</feature>
<dbReference type="AlphaFoldDB" id="A0A8H5MA89"/>
<reference evidence="2 3" key="1">
    <citation type="journal article" date="2020" name="ISME J.">
        <title>Uncovering the hidden diversity of litter-decomposition mechanisms in mushroom-forming fungi.</title>
        <authorList>
            <person name="Floudas D."/>
            <person name="Bentzer J."/>
            <person name="Ahren D."/>
            <person name="Johansson T."/>
            <person name="Persson P."/>
            <person name="Tunlid A."/>
        </authorList>
    </citation>
    <scope>NUCLEOTIDE SEQUENCE [LARGE SCALE GENOMIC DNA]</scope>
    <source>
        <strain evidence="2 3">CBS 406.79</strain>
    </source>
</reference>
<comment type="caution">
    <text evidence="2">The sequence shown here is derived from an EMBL/GenBank/DDBJ whole genome shotgun (WGS) entry which is preliminary data.</text>
</comment>
<evidence type="ECO:0000313" key="3">
    <source>
        <dbReference type="Proteomes" id="UP000518752"/>
    </source>
</evidence>
<accession>A0A8H5MA89</accession>